<dbReference type="InterPro" id="IPR029787">
    <property type="entry name" value="Nucleotide_cyclase"/>
</dbReference>
<evidence type="ECO:0000313" key="9">
    <source>
        <dbReference type="Proteomes" id="UP000196027"/>
    </source>
</evidence>
<reference evidence="8 9" key="1">
    <citation type="submission" date="2017-05" db="EMBL/GenBank/DDBJ databases">
        <title>Genomic insights into alkan degradation activity of Oleiphilus messinensis.</title>
        <authorList>
            <person name="Kozyavkin S.A."/>
            <person name="Slesarev A.I."/>
            <person name="Golyshin P.N."/>
            <person name="Korzhenkov A."/>
            <person name="Golyshina O.N."/>
            <person name="Toshchakov S.V."/>
        </authorList>
    </citation>
    <scope>NUCLEOTIDE SEQUENCE [LARGE SCALE GENOMIC DNA]</scope>
    <source>
        <strain evidence="8 9">ME102</strain>
    </source>
</reference>
<dbReference type="Gene3D" id="3.30.70.270">
    <property type="match status" value="1"/>
</dbReference>
<protein>
    <recommendedName>
        <fullName evidence="2">cyclic-guanylate-specific phosphodiesterase</fullName>
        <ecNumber evidence="2">3.1.4.52</ecNumber>
    </recommendedName>
</protein>
<keyword evidence="5" id="KW-1133">Transmembrane helix</keyword>
<evidence type="ECO:0000256" key="2">
    <source>
        <dbReference type="ARBA" id="ARBA00012282"/>
    </source>
</evidence>
<dbReference type="NCBIfam" id="TIGR00254">
    <property type="entry name" value="GGDEF"/>
    <property type="match status" value="1"/>
</dbReference>
<evidence type="ECO:0000259" key="6">
    <source>
        <dbReference type="PROSITE" id="PS50883"/>
    </source>
</evidence>
<organism evidence="8 9">
    <name type="scientific">Oleiphilus messinensis</name>
    <dbReference type="NCBI Taxonomy" id="141451"/>
    <lineage>
        <taxon>Bacteria</taxon>
        <taxon>Pseudomonadati</taxon>
        <taxon>Pseudomonadota</taxon>
        <taxon>Gammaproteobacteria</taxon>
        <taxon>Oceanospirillales</taxon>
        <taxon>Oleiphilaceae</taxon>
        <taxon>Oleiphilus</taxon>
    </lineage>
</organism>
<keyword evidence="5" id="KW-0812">Transmembrane</keyword>
<dbReference type="InterPro" id="IPR043128">
    <property type="entry name" value="Rev_trsase/Diguanyl_cyclase"/>
</dbReference>
<dbReference type="InterPro" id="IPR052155">
    <property type="entry name" value="Biofilm_reg_signaling"/>
</dbReference>
<evidence type="ECO:0000256" key="4">
    <source>
        <dbReference type="ARBA" id="ARBA00051114"/>
    </source>
</evidence>
<dbReference type="FunFam" id="3.30.70.270:FF:000001">
    <property type="entry name" value="Diguanylate cyclase domain protein"/>
    <property type="match status" value="1"/>
</dbReference>
<dbReference type="InterPro" id="IPR001633">
    <property type="entry name" value="EAL_dom"/>
</dbReference>
<dbReference type="InterPro" id="IPR035919">
    <property type="entry name" value="EAL_sf"/>
</dbReference>
<keyword evidence="3" id="KW-0973">c-di-GMP</keyword>
<dbReference type="Pfam" id="PF00563">
    <property type="entry name" value="EAL"/>
    <property type="match status" value="1"/>
</dbReference>
<evidence type="ECO:0000313" key="8">
    <source>
        <dbReference type="EMBL" id="ARU55757.1"/>
    </source>
</evidence>
<dbReference type="GO" id="GO:0071732">
    <property type="term" value="P:cellular response to nitric oxide"/>
    <property type="evidence" value="ECO:0007669"/>
    <property type="project" value="UniProtKB-ARBA"/>
</dbReference>
<dbReference type="CDD" id="cd01948">
    <property type="entry name" value="EAL"/>
    <property type="match status" value="1"/>
</dbReference>
<dbReference type="GO" id="GO:0071111">
    <property type="term" value="F:cyclic-guanylate-specific phosphodiesterase activity"/>
    <property type="evidence" value="ECO:0007669"/>
    <property type="project" value="UniProtKB-EC"/>
</dbReference>
<evidence type="ECO:0000256" key="5">
    <source>
        <dbReference type="SAM" id="Phobius"/>
    </source>
</evidence>
<dbReference type="FunFam" id="3.20.20.450:FF:000001">
    <property type="entry name" value="Cyclic di-GMP phosphodiesterase yahA"/>
    <property type="match status" value="1"/>
</dbReference>
<dbReference type="Gene3D" id="3.20.20.450">
    <property type="entry name" value="EAL domain"/>
    <property type="match status" value="1"/>
</dbReference>
<dbReference type="InterPro" id="IPR029150">
    <property type="entry name" value="dCache_3"/>
</dbReference>
<dbReference type="Pfam" id="PF00990">
    <property type="entry name" value="GGDEF"/>
    <property type="match status" value="1"/>
</dbReference>
<dbReference type="KEGG" id="ome:OLMES_1682"/>
<gene>
    <name evidence="8" type="ORF">OLMES_1682</name>
</gene>
<dbReference type="AlphaFoldDB" id="A0A1Y0I5K2"/>
<name>A0A1Y0I5K2_9GAMM</name>
<dbReference type="SMART" id="SM00052">
    <property type="entry name" value="EAL"/>
    <property type="match status" value="1"/>
</dbReference>
<keyword evidence="5" id="KW-0472">Membrane</keyword>
<dbReference type="Pfam" id="PF14827">
    <property type="entry name" value="dCache_3"/>
    <property type="match status" value="1"/>
</dbReference>
<dbReference type="EMBL" id="CP021425">
    <property type="protein sequence ID" value="ARU55757.1"/>
    <property type="molecule type" value="Genomic_DNA"/>
</dbReference>
<dbReference type="CDD" id="cd01949">
    <property type="entry name" value="GGDEF"/>
    <property type="match status" value="1"/>
</dbReference>
<keyword evidence="9" id="KW-1185">Reference proteome</keyword>
<dbReference type="PANTHER" id="PTHR44757:SF2">
    <property type="entry name" value="BIOFILM ARCHITECTURE MAINTENANCE PROTEIN MBAA"/>
    <property type="match status" value="1"/>
</dbReference>
<comment type="cofactor">
    <cofactor evidence="1">
        <name>Mg(2+)</name>
        <dbReference type="ChEBI" id="CHEBI:18420"/>
    </cofactor>
</comment>
<dbReference type="RefSeq" id="WP_198343270.1">
    <property type="nucleotide sequence ID" value="NZ_CP021425.1"/>
</dbReference>
<accession>A0A1Y0I5K2</accession>
<dbReference type="SMART" id="SM00267">
    <property type="entry name" value="GGDEF"/>
    <property type="match status" value="1"/>
</dbReference>
<dbReference type="PROSITE" id="PS50887">
    <property type="entry name" value="GGDEF"/>
    <property type="match status" value="1"/>
</dbReference>
<dbReference type="EC" id="3.1.4.52" evidence="2"/>
<dbReference type="Proteomes" id="UP000196027">
    <property type="component" value="Chromosome"/>
</dbReference>
<comment type="catalytic activity">
    <reaction evidence="4">
        <text>3',3'-c-di-GMP + H2O = 5'-phosphoguanylyl(3'-&gt;5')guanosine + H(+)</text>
        <dbReference type="Rhea" id="RHEA:24902"/>
        <dbReference type="ChEBI" id="CHEBI:15377"/>
        <dbReference type="ChEBI" id="CHEBI:15378"/>
        <dbReference type="ChEBI" id="CHEBI:58754"/>
        <dbReference type="ChEBI" id="CHEBI:58805"/>
        <dbReference type="EC" id="3.1.4.52"/>
    </reaction>
    <physiologicalReaction direction="left-to-right" evidence="4">
        <dbReference type="Rhea" id="RHEA:24903"/>
    </physiologicalReaction>
</comment>
<dbReference type="InterPro" id="IPR000160">
    <property type="entry name" value="GGDEF_dom"/>
</dbReference>
<proteinExistence type="predicted"/>
<feature type="domain" description="GGDEF" evidence="7">
    <location>
        <begin position="399"/>
        <end position="532"/>
    </location>
</feature>
<sequence length="798" mass="90003">MGLSLIFMMLIGVFSYFNAQQLTSLYSEQRKIKQQQTVVEFNGLLKKTGIQLVNLVDSLSLLSSPNPDIREKISLHWLSLAITWGLESAVLMDEEGAEVTKWGSQPLEPTQSVVRKVITDAVPLQELRCHEECRLSLISPVLDGDGTIRFLQLTASLADTILDFQRITQSDIGIITPSASDAYGKDRLGKTSMLISALTSSEDRLPLIQNLAKLRGWRDTDIEGMDFEVFTHDYLGDQFEVQFFAIEEFAGNQAWVVVITETSELQRQIDEARMLYTVTGLSAGMITLFLIVLVLWRPIRSLQRQARALPLLPQGKYEEARERLKKMAPNRVFADEISLLQSTSIKVTHQLEEYHLLLTQNTKKLYDMAHFDRLTGLTNRVHMTEILEDKFTSEEDKDRIFALMLLDLDHFKRINDALGHNIGDQLLVIVAKRLLSKIRASDTIARLGGDEFCLILNGLKTETAAAAVARNLLKALEEPIHIDDRNLTITASIGITMSPADGASASSLLQNADLAMYQAKFHGRDNFHFFNFQLHKDADTRMALEVELRRAVQDKEFTLFYQPQIDFATGRILGCEALIRWKHPEKGLLSPYFFIDTLENNGLIVPVGKWVMEEACRQCLIWREDGLGRVDMSINLSPRQFADPDLLEHIQTVVNKTQLEPNQLEIEVTESLLATDFDYAVTLLEKLQEMKIHIAIDDFGTGYSSLSYLKQLPLDKLKVDRAFVMDIPNNNDDKQITAAIIAMAHSLSLKVVAEGVETEDQAAFLKSLKCEIGQGYLYGKPMSAEAFAQLLKTERSLA</sequence>
<dbReference type="PANTHER" id="PTHR44757">
    <property type="entry name" value="DIGUANYLATE CYCLASE DGCP"/>
    <property type="match status" value="1"/>
</dbReference>
<evidence type="ECO:0000259" key="7">
    <source>
        <dbReference type="PROSITE" id="PS50887"/>
    </source>
</evidence>
<feature type="domain" description="EAL" evidence="6">
    <location>
        <begin position="541"/>
        <end position="795"/>
    </location>
</feature>
<dbReference type="PROSITE" id="PS50883">
    <property type="entry name" value="EAL"/>
    <property type="match status" value="1"/>
</dbReference>
<feature type="transmembrane region" description="Helical" evidence="5">
    <location>
        <begin position="274"/>
        <end position="296"/>
    </location>
</feature>
<evidence type="ECO:0000256" key="1">
    <source>
        <dbReference type="ARBA" id="ARBA00001946"/>
    </source>
</evidence>
<evidence type="ECO:0000256" key="3">
    <source>
        <dbReference type="ARBA" id="ARBA00022636"/>
    </source>
</evidence>
<dbReference type="SUPFAM" id="SSF141868">
    <property type="entry name" value="EAL domain-like"/>
    <property type="match status" value="1"/>
</dbReference>
<dbReference type="SUPFAM" id="SSF55073">
    <property type="entry name" value="Nucleotide cyclase"/>
    <property type="match status" value="1"/>
</dbReference>